<dbReference type="InterPro" id="IPR001969">
    <property type="entry name" value="Aspartic_peptidase_AS"/>
</dbReference>
<evidence type="ECO:0000313" key="2">
    <source>
        <dbReference type="EMBL" id="REF87621.1"/>
    </source>
</evidence>
<comment type="caution">
    <text evidence="2">The sequence shown here is derived from an EMBL/GenBank/DDBJ whole genome shotgun (WGS) entry which is preliminary data.</text>
</comment>
<dbReference type="NCBIfam" id="TIGR02281">
    <property type="entry name" value="clan_AA_DTGA"/>
    <property type="match status" value="1"/>
</dbReference>
<dbReference type="EMBL" id="QUMO01000002">
    <property type="protein sequence ID" value="REF87621.1"/>
    <property type="molecule type" value="Genomic_DNA"/>
</dbReference>
<evidence type="ECO:0000313" key="3">
    <source>
        <dbReference type="Proteomes" id="UP000256900"/>
    </source>
</evidence>
<feature type="chain" id="PRO_5017671886" evidence="1">
    <location>
        <begin position="22"/>
        <end position="186"/>
    </location>
</feature>
<dbReference type="InterPro" id="IPR021109">
    <property type="entry name" value="Peptidase_aspartic_dom_sf"/>
</dbReference>
<dbReference type="Pfam" id="PF13975">
    <property type="entry name" value="gag-asp_proteas"/>
    <property type="match status" value="1"/>
</dbReference>
<dbReference type="InterPro" id="IPR034122">
    <property type="entry name" value="Retropepsin-like_bacterial"/>
</dbReference>
<dbReference type="AlphaFoldDB" id="A0A3D9YY94"/>
<keyword evidence="2" id="KW-0645">Protease</keyword>
<dbReference type="Proteomes" id="UP000256900">
    <property type="component" value="Unassembled WGS sequence"/>
</dbReference>
<dbReference type="CDD" id="cd05483">
    <property type="entry name" value="retropepsin_like_bacteria"/>
    <property type="match status" value="1"/>
</dbReference>
<keyword evidence="2" id="KW-0378">Hydrolase</keyword>
<feature type="signal peptide" evidence="1">
    <location>
        <begin position="1"/>
        <end position="21"/>
    </location>
</feature>
<dbReference type="Gene3D" id="2.40.70.10">
    <property type="entry name" value="Acid Proteases"/>
    <property type="match status" value="1"/>
</dbReference>
<dbReference type="SUPFAM" id="SSF50630">
    <property type="entry name" value="Acid proteases"/>
    <property type="match status" value="1"/>
</dbReference>
<gene>
    <name evidence="2" type="ORF">DES32_1244</name>
</gene>
<protein>
    <submittedName>
        <fullName evidence="2">Aspartyl protease family protein</fullName>
    </submittedName>
</protein>
<organism evidence="2 3">
    <name type="scientific">Methylovirgula ligni</name>
    <dbReference type="NCBI Taxonomy" id="569860"/>
    <lineage>
        <taxon>Bacteria</taxon>
        <taxon>Pseudomonadati</taxon>
        <taxon>Pseudomonadota</taxon>
        <taxon>Alphaproteobacteria</taxon>
        <taxon>Hyphomicrobiales</taxon>
        <taxon>Beijerinckiaceae</taxon>
        <taxon>Methylovirgula</taxon>
    </lineage>
</organism>
<dbReference type="PROSITE" id="PS00141">
    <property type="entry name" value="ASP_PROTEASE"/>
    <property type="match status" value="1"/>
</dbReference>
<dbReference type="InterPro" id="IPR011969">
    <property type="entry name" value="Clan_AA_Asp_peptidase_C"/>
</dbReference>
<dbReference type="GO" id="GO:0004190">
    <property type="term" value="F:aspartic-type endopeptidase activity"/>
    <property type="evidence" value="ECO:0007669"/>
    <property type="project" value="InterPro"/>
</dbReference>
<evidence type="ECO:0000256" key="1">
    <source>
        <dbReference type="SAM" id="SignalP"/>
    </source>
</evidence>
<proteinExistence type="predicted"/>
<dbReference type="OrthoDB" id="7595324at2"/>
<accession>A0A3D9YY94</accession>
<sequence>MFRFALSTFAVVLAVSLVASSYLSHKLAPPALQPAAVPAGQQSFPAAPQALVVTPVAPAPGNNLDRVEIAPDSSGNYLTDIDVDGQIIHVVVDTGATFLSLRSEDADALGINLAPADFRYQTMTANGTGSAAKVHLDAVRIGNIEIDGVDAMVMQPGALGRSLLGMSALSRLGGVHIADGRLVLQR</sequence>
<keyword evidence="3" id="KW-1185">Reference proteome</keyword>
<name>A0A3D9YY94_9HYPH</name>
<keyword evidence="1" id="KW-0732">Signal</keyword>
<dbReference type="GO" id="GO:0006508">
    <property type="term" value="P:proteolysis"/>
    <property type="evidence" value="ECO:0007669"/>
    <property type="project" value="UniProtKB-KW"/>
</dbReference>
<dbReference type="RefSeq" id="WP_115835802.1">
    <property type="nucleotide sequence ID" value="NZ_CP025086.1"/>
</dbReference>
<reference evidence="2 3" key="1">
    <citation type="submission" date="2018-08" db="EMBL/GenBank/DDBJ databases">
        <title>Genomic Encyclopedia of Type Strains, Phase IV (KMG-IV): sequencing the most valuable type-strain genomes for metagenomic binning, comparative biology and taxonomic classification.</title>
        <authorList>
            <person name="Goeker M."/>
        </authorList>
    </citation>
    <scope>NUCLEOTIDE SEQUENCE [LARGE SCALE GENOMIC DNA]</scope>
    <source>
        <strain evidence="2 3">BW863</strain>
    </source>
</reference>